<dbReference type="RefSeq" id="WP_220196215.1">
    <property type="nucleotide sequence ID" value="NZ_BNJF01000002.1"/>
</dbReference>
<organism evidence="2 3">
    <name type="scientific">Ktedonospora formicarum</name>
    <dbReference type="NCBI Taxonomy" id="2778364"/>
    <lineage>
        <taxon>Bacteria</taxon>
        <taxon>Bacillati</taxon>
        <taxon>Chloroflexota</taxon>
        <taxon>Ktedonobacteria</taxon>
        <taxon>Ktedonobacterales</taxon>
        <taxon>Ktedonobacteraceae</taxon>
        <taxon>Ktedonospora</taxon>
    </lineage>
</organism>
<evidence type="ECO:0000313" key="2">
    <source>
        <dbReference type="EMBL" id="GHO46869.1"/>
    </source>
</evidence>
<feature type="transmembrane region" description="Helical" evidence="1">
    <location>
        <begin position="528"/>
        <end position="549"/>
    </location>
</feature>
<evidence type="ECO:0000313" key="3">
    <source>
        <dbReference type="Proteomes" id="UP000612362"/>
    </source>
</evidence>
<keyword evidence="1" id="KW-0472">Membrane</keyword>
<reference evidence="2" key="1">
    <citation type="submission" date="2020-10" db="EMBL/GenBank/DDBJ databases">
        <title>Taxonomic study of unclassified bacteria belonging to the class Ktedonobacteria.</title>
        <authorList>
            <person name="Yabe S."/>
            <person name="Wang C.M."/>
            <person name="Zheng Y."/>
            <person name="Sakai Y."/>
            <person name="Cavaletti L."/>
            <person name="Monciardini P."/>
            <person name="Donadio S."/>
        </authorList>
    </citation>
    <scope>NUCLEOTIDE SEQUENCE</scope>
    <source>
        <strain evidence="2">SOSP1-1</strain>
    </source>
</reference>
<accession>A0A8J3I8Z4</accession>
<dbReference type="Proteomes" id="UP000612362">
    <property type="component" value="Unassembled WGS sequence"/>
</dbReference>
<comment type="caution">
    <text evidence="2">The sequence shown here is derived from an EMBL/GenBank/DDBJ whole genome shotgun (WGS) entry which is preliminary data.</text>
</comment>
<feature type="transmembrane region" description="Helical" evidence="1">
    <location>
        <begin position="426"/>
        <end position="452"/>
    </location>
</feature>
<feature type="transmembrane region" description="Helical" evidence="1">
    <location>
        <begin position="561"/>
        <end position="584"/>
    </location>
</feature>
<gene>
    <name evidence="2" type="ORF">KSX_50320</name>
</gene>
<keyword evidence="3" id="KW-1185">Reference proteome</keyword>
<dbReference type="EMBL" id="BNJF01000002">
    <property type="protein sequence ID" value="GHO46869.1"/>
    <property type="molecule type" value="Genomic_DNA"/>
</dbReference>
<feature type="transmembrane region" description="Helical" evidence="1">
    <location>
        <begin position="33"/>
        <end position="56"/>
    </location>
</feature>
<proteinExistence type="predicted"/>
<dbReference type="GO" id="GO:0005886">
    <property type="term" value="C:plasma membrane"/>
    <property type="evidence" value="ECO:0007669"/>
    <property type="project" value="TreeGrafter"/>
</dbReference>
<feature type="transmembrane region" description="Helical" evidence="1">
    <location>
        <begin position="623"/>
        <end position="641"/>
    </location>
</feature>
<dbReference type="GO" id="GO:0022857">
    <property type="term" value="F:transmembrane transporter activity"/>
    <property type="evidence" value="ECO:0007669"/>
    <property type="project" value="TreeGrafter"/>
</dbReference>
<evidence type="ECO:0008006" key="4">
    <source>
        <dbReference type="Google" id="ProtNLM"/>
    </source>
</evidence>
<feature type="transmembrane region" description="Helical" evidence="1">
    <location>
        <begin position="485"/>
        <end position="507"/>
    </location>
</feature>
<keyword evidence="1" id="KW-1133">Transmembrane helix</keyword>
<name>A0A8J3I8Z4_9CHLR</name>
<keyword evidence="1" id="KW-0812">Transmembrane</keyword>
<feature type="transmembrane region" description="Helical" evidence="1">
    <location>
        <begin position="382"/>
        <end position="405"/>
    </location>
</feature>
<dbReference type="InterPro" id="IPR050250">
    <property type="entry name" value="Macrolide_Exporter_MacB"/>
</dbReference>
<sequence length="880" mass="97732">MQLAIWFRPFTQSLRTTSSSVAHLTRWNWRSNWMLLFIICLGMSFAILLLCAIPLLEQVTGTASLRQSIRVSPENSRLTLSANAMALSPQLLKSMQATTIEPFRTHLAPYLKPEVQAQYRVGGFPLLTPTNPNAGDQLNFITTDNVQMRNHVHLIQGRFPTNNAGSELEVALKPQVAQALNISLGSTITTNITFFTSPTEKDLAGFTRDPHLVHNTELTMRVVGLIDVNANDIFWRGTNFLPTRINPERAQPVSFPLLLSSNALALWCQDRLEHENIPTIKSEIYQGPLTREAFVFDKVIFASWDLFIDPSHLTIEQYNQFRQDLRDAGTGFSKASTPQDNNFLNFDPPYLAGQAFGSPILGDGPSILNQLSTHLALSHVPVLIISLPTILLDLFFMSFLISLLVERQSGTIAILRSRGASSLQIMLSFTFQGLIAALLAVAIGTICAPLVVSSVTRTLLQPLGRDAVDVLWSNPWHTILSTSPYMLVAFLAGMGILILTLIQSLRLNILTLRKETARATRRPFWERFYLDIFATLIAICLYLLANYAYSLRTLLSDDVLFVIATPLALLAPFFLILGLAFCFLRLAPRVLNFLASLASRGRAAPLMLALAQMTRSPQRPLQVSLLLALASSFIMLTLIFSNSQQLRLTELARYENIADFSGTISDNSISSVPNAYHSLGTLKGVKAASVGNQIVGFIDQSHATRIRAIDSSTYAQATFWSNRNAEQPLSELMRTLVAKRDMAIQQHVVPALIDALGWDELHLSPGKTFTLTSYASGKSYKTTFFAVARVNEIEGMYDSPQLKTSNDLSVTPALLVDYQTLATYRAQTDKQPMTLTQFWLRTSDDPALLTQLRSQLSASALHITELKDRRALLDTLRTDP</sequence>
<dbReference type="AlphaFoldDB" id="A0A8J3I8Z4"/>
<dbReference type="PANTHER" id="PTHR30572">
    <property type="entry name" value="MEMBRANE COMPONENT OF TRANSPORTER-RELATED"/>
    <property type="match status" value="1"/>
</dbReference>
<protein>
    <recommendedName>
        <fullName evidence="4">ABC3 transporter permease protein domain-containing protein</fullName>
    </recommendedName>
</protein>
<dbReference type="PANTHER" id="PTHR30572:SF4">
    <property type="entry name" value="ABC TRANSPORTER PERMEASE YTRF"/>
    <property type="match status" value="1"/>
</dbReference>
<evidence type="ECO:0000256" key="1">
    <source>
        <dbReference type="SAM" id="Phobius"/>
    </source>
</evidence>